<keyword evidence="6" id="KW-0695">RNA-directed DNA polymerase</keyword>
<evidence type="ECO:0000259" key="7">
    <source>
        <dbReference type="Pfam" id="PF17917"/>
    </source>
</evidence>
<gene>
    <name evidence="8" type="ORF">AFUS01_LOCUS34651</name>
</gene>
<dbReference type="GO" id="GO:0003964">
    <property type="term" value="F:RNA-directed DNA polymerase activity"/>
    <property type="evidence" value="ECO:0007669"/>
    <property type="project" value="UniProtKB-KW"/>
</dbReference>
<keyword evidence="4" id="KW-0255">Endonuclease</keyword>
<evidence type="ECO:0000256" key="1">
    <source>
        <dbReference type="ARBA" id="ARBA00022679"/>
    </source>
</evidence>
<proteinExistence type="predicted"/>
<evidence type="ECO:0000313" key="8">
    <source>
        <dbReference type="EMBL" id="CAG7824499.1"/>
    </source>
</evidence>
<dbReference type="PANTHER" id="PTHR37984">
    <property type="entry name" value="PROTEIN CBG26694"/>
    <property type="match status" value="1"/>
</dbReference>
<dbReference type="InterPro" id="IPR041373">
    <property type="entry name" value="RT_RNaseH"/>
</dbReference>
<dbReference type="FunFam" id="3.10.20.370:FF:000001">
    <property type="entry name" value="Retrovirus-related Pol polyprotein from transposon 17.6-like protein"/>
    <property type="match status" value="1"/>
</dbReference>
<dbReference type="PANTHER" id="PTHR37984:SF5">
    <property type="entry name" value="PROTEIN NYNRIN-LIKE"/>
    <property type="match status" value="1"/>
</dbReference>
<evidence type="ECO:0000313" key="9">
    <source>
        <dbReference type="Proteomes" id="UP000708208"/>
    </source>
</evidence>
<dbReference type="OrthoDB" id="425619at2759"/>
<dbReference type="Pfam" id="PF17917">
    <property type="entry name" value="RT_RNaseH"/>
    <property type="match status" value="1"/>
</dbReference>
<feature type="domain" description="Reverse transcriptase RNase H-like" evidence="7">
    <location>
        <begin position="16"/>
        <end position="119"/>
    </location>
</feature>
<name>A0A8J2KW18_9HEXA</name>
<evidence type="ECO:0000256" key="3">
    <source>
        <dbReference type="ARBA" id="ARBA00022722"/>
    </source>
</evidence>
<dbReference type="GO" id="GO:0004519">
    <property type="term" value="F:endonuclease activity"/>
    <property type="evidence" value="ECO:0007669"/>
    <property type="project" value="UniProtKB-KW"/>
</dbReference>
<keyword evidence="5" id="KW-0378">Hydrolase</keyword>
<reference evidence="8" key="1">
    <citation type="submission" date="2021-06" db="EMBL/GenBank/DDBJ databases">
        <authorList>
            <person name="Hodson N. C."/>
            <person name="Mongue J. A."/>
            <person name="Jaron S. K."/>
        </authorList>
    </citation>
    <scope>NUCLEOTIDE SEQUENCE</scope>
</reference>
<protein>
    <recommendedName>
        <fullName evidence="7">Reverse transcriptase RNase H-like domain-containing protein</fullName>
    </recommendedName>
</protein>
<evidence type="ECO:0000256" key="4">
    <source>
        <dbReference type="ARBA" id="ARBA00022759"/>
    </source>
</evidence>
<dbReference type="Proteomes" id="UP000708208">
    <property type="component" value="Unassembled WGS sequence"/>
</dbReference>
<dbReference type="InterPro" id="IPR050951">
    <property type="entry name" value="Retrovirus_Pol_polyprotein"/>
</dbReference>
<organism evidence="8 9">
    <name type="scientific">Allacma fusca</name>
    <dbReference type="NCBI Taxonomy" id="39272"/>
    <lineage>
        <taxon>Eukaryota</taxon>
        <taxon>Metazoa</taxon>
        <taxon>Ecdysozoa</taxon>
        <taxon>Arthropoda</taxon>
        <taxon>Hexapoda</taxon>
        <taxon>Collembola</taxon>
        <taxon>Symphypleona</taxon>
        <taxon>Sminthuridae</taxon>
        <taxon>Allacma</taxon>
    </lineage>
</organism>
<keyword evidence="1" id="KW-0808">Transferase</keyword>
<evidence type="ECO:0000256" key="5">
    <source>
        <dbReference type="ARBA" id="ARBA00022801"/>
    </source>
</evidence>
<sequence>MLKNSISATTHLKIPDLNKPFVISTDASNTGLGAVLLQEHEDQLYPCWFASRGLKPAETRYSVSEKECLAVIWAIEKFRGFIEYTNFTIETDHAALSWLLNTKDPAGRLARWFMTLQQYDFNVVYRPGSSIRMKAADALSRVHTVAIVTIDTSEREPIDRNAMIKAQANDEQLSSLVKYLNEPN</sequence>
<accession>A0A8J2KW18</accession>
<dbReference type="GO" id="GO:0016787">
    <property type="term" value="F:hydrolase activity"/>
    <property type="evidence" value="ECO:0007669"/>
    <property type="project" value="UniProtKB-KW"/>
</dbReference>
<keyword evidence="9" id="KW-1185">Reference proteome</keyword>
<evidence type="ECO:0000256" key="2">
    <source>
        <dbReference type="ARBA" id="ARBA00022695"/>
    </source>
</evidence>
<feature type="non-terminal residue" evidence="8">
    <location>
        <position position="184"/>
    </location>
</feature>
<dbReference type="AlphaFoldDB" id="A0A8J2KW18"/>
<evidence type="ECO:0000256" key="6">
    <source>
        <dbReference type="ARBA" id="ARBA00022918"/>
    </source>
</evidence>
<dbReference type="EMBL" id="CAJVCH010533106">
    <property type="protein sequence ID" value="CAG7824499.1"/>
    <property type="molecule type" value="Genomic_DNA"/>
</dbReference>
<keyword evidence="3" id="KW-0540">Nuclease</keyword>
<keyword evidence="2" id="KW-0548">Nucleotidyltransferase</keyword>
<dbReference type="CDD" id="cd09274">
    <property type="entry name" value="RNase_HI_RT_Ty3"/>
    <property type="match status" value="1"/>
</dbReference>
<comment type="caution">
    <text evidence="8">The sequence shown here is derived from an EMBL/GenBank/DDBJ whole genome shotgun (WGS) entry which is preliminary data.</text>
</comment>